<name>A0A3F2RPM7_9STRA</name>
<dbReference type="EC" id="2.1.1.6" evidence="1"/>
<dbReference type="InterPro" id="IPR029063">
    <property type="entry name" value="SAM-dependent_MTases_sf"/>
</dbReference>
<keyword evidence="2" id="KW-0489">Methyltransferase</keyword>
<evidence type="ECO:0000256" key="6">
    <source>
        <dbReference type="ARBA" id="ARBA00023453"/>
    </source>
</evidence>
<accession>A0A3F2RPM7</accession>
<dbReference type="EMBL" id="MBDO02000174">
    <property type="protein sequence ID" value="RLN60897.1"/>
    <property type="molecule type" value="Genomic_DNA"/>
</dbReference>
<dbReference type="GO" id="GO:0016206">
    <property type="term" value="F:catechol O-methyltransferase activity"/>
    <property type="evidence" value="ECO:0007669"/>
    <property type="project" value="UniProtKB-EC"/>
</dbReference>
<keyword evidence="3" id="KW-0808">Transferase</keyword>
<evidence type="ECO:0000256" key="2">
    <source>
        <dbReference type="ARBA" id="ARBA00022603"/>
    </source>
</evidence>
<dbReference type="GO" id="GO:0006584">
    <property type="term" value="P:catecholamine metabolic process"/>
    <property type="evidence" value="ECO:0007669"/>
    <property type="project" value="UniProtKB-KW"/>
</dbReference>
<dbReference type="PROSITE" id="PS51682">
    <property type="entry name" value="SAM_OMT_I"/>
    <property type="match status" value="1"/>
</dbReference>
<evidence type="ECO:0000313" key="7">
    <source>
        <dbReference type="EMBL" id="RLN60897.1"/>
    </source>
</evidence>
<evidence type="ECO:0000313" key="8">
    <source>
        <dbReference type="Proteomes" id="UP000277300"/>
    </source>
</evidence>
<dbReference type="Gene3D" id="3.40.50.150">
    <property type="entry name" value="Vaccinia Virus protein VP39"/>
    <property type="match status" value="1"/>
</dbReference>
<dbReference type="PANTHER" id="PTHR43836">
    <property type="entry name" value="CATECHOL O-METHYLTRANSFERASE 1-RELATED"/>
    <property type="match status" value="1"/>
</dbReference>
<dbReference type="PANTHER" id="PTHR43836:SF2">
    <property type="entry name" value="CATECHOL O-METHYLTRANSFERASE 1-RELATED"/>
    <property type="match status" value="1"/>
</dbReference>
<dbReference type="InterPro" id="IPR002935">
    <property type="entry name" value="SAM_O-MeTrfase"/>
</dbReference>
<evidence type="ECO:0000256" key="5">
    <source>
        <dbReference type="ARBA" id="ARBA00022939"/>
    </source>
</evidence>
<organism evidence="7 8">
    <name type="scientific">Phytophthora kernoviae</name>
    <dbReference type="NCBI Taxonomy" id="325452"/>
    <lineage>
        <taxon>Eukaryota</taxon>
        <taxon>Sar</taxon>
        <taxon>Stramenopiles</taxon>
        <taxon>Oomycota</taxon>
        <taxon>Peronosporomycetes</taxon>
        <taxon>Peronosporales</taxon>
        <taxon>Peronosporaceae</taxon>
        <taxon>Phytophthora</taxon>
    </lineage>
</organism>
<protein>
    <recommendedName>
        <fullName evidence="1">catechol O-methyltransferase</fullName>
        <ecNumber evidence="1">2.1.1.6</ecNumber>
    </recommendedName>
</protein>
<dbReference type="AlphaFoldDB" id="A0A3F2RPM7"/>
<comment type="similarity">
    <text evidence="6">Belongs to the class I-like SAM-binding methyltransferase superfamily. Cation-dependent O-methyltransferase family.</text>
</comment>
<dbReference type="OrthoDB" id="186626at2759"/>
<dbReference type="SUPFAM" id="SSF53335">
    <property type="entry name" value="S-adenosyl-L-methionine-dependent methyltransferases"/>
    <property type="match status" value="1"/>
</dbReference>
<dbReference type="Pfam" id="PF13578">
    <property type="entry name" value="Methyltransf_24"/>
    <property type="match status" value="1"/>
</dbReference>
<keyword evidence="5" id="KW-0128">Catecholamine metabolism</keyword>
<keyword evidence="4" id="KW-0949">S-adenosyl-L-methionine</keyword>
<evidence type="ECO:0000256" key="3">
    <source>
        <dbReference type="ARBA" id="ARBA00022679"/>
    </source>
</evidence>
<sequence>MASLLSALQRLLFPWVREEENSAKCLEYVKAHAEHGNPASVLACMDEFASKNHIMNVGEIKGAIVDEEIRKKKPATMVELGAYTGYSAVRFACLQRELAGDKESHYYSFEYSPVYAERVREVVKIAGLSDQVTVYAGAFSEQHEVLQGKTVDMYFIDHEKSVYLNDLKLILASGTLAPGSIVAADNVVLPGAPDYLKFIESSPQFTEERHTVLIKRENIRIPDLSIATFLG</sequence>
<evidence type="ECO:0000256" key="1">
    <source>
        <dbReference type="ARBA" id="ARBA00012880"/>
    </source>
</evidence>
<comment type="caution">
    <text evidence="7">The sequence shown here is derived from an EMBL/GenBank/DDBJ whole genome shotgun (WGS) entry which is preliminary data.</text>
</comment>
<proteinExistence type="inferred from homology"/>
<reference evidence="7 8" key="1">
    <citation type="submission" date="2018-07" db="EMBL/GenBank/DDBJ databases">
        <title>Genome sequencing of oomycete isolates from Chile give support for New Zealand origin for Phytophthora kernoviae and make available the first Nothophytophthora sp. genome.</title>
        <authorList>
            <person name="Studholme D.J."/>
            <person name="Sanfuentes E."/>
            <person name="Panda P."/>
            <person name="Hill R."/>
            <person name="Sambles C."/>
            <person name="Grant M."/>
            <person name="Williams N.M."/>
            <person name="Mcdougal R.L."/>
        </authorList>
    </citation>
    <scope>NUCLEOTIDE SEQUENCE [LARGE SCALE GENOMIC DNA]</scope>
    <source>
        <strain evidence="7">Chile6</strain>
    </source>
</reference>
<dbReference type="GO" id="GO:0032259">
    <property type="term" value="P:methylation"/>
    <property type="evidence" value="ECO:0007669"/>
    <property type="project" value="UniProtKB-KW"/>
</dbReference>
<gene>
    <name evidence="7" type="ORF">BBP00_00005699</name>
</gene>
<evidence type="ECO:0000256" key="4">
    <source>
        <dbReference type="ARBA" id="ARBA00022691"/>
    </source>
</evidence>
<dbReference type="Proteomes" id="UP000277300">
    <property type="component" value="Unassembled WGS sequence"/>
</dbReference>